<feature type="compositionally biased region" description="Basic and acidic residues" evidence="1">
    <location>
        <begin position="122"/>
        <end position="135"/>
    </location>
</feature>
<dbReference type="AlphaFoldDB" id="A0A8T1WDU6"/>
<feature type="region of interest" description="Disordered" evidence="1">
    <location>
        <begin position="85"/>
        <end position="135"/>
    </location>
</feature>
<evidence type="ECO:0000256" key="1">
    <source>
        <dbReference type="SAM" id="MobiDB-lite"/>
    </source>
</evidence>
<name>A0A8T1WDU6_9STRA</name>
<reference evidence="2" key="1">
    <citation type="submission" date="2021-02" db="EMBL/GenBank/DDBJ databases">
        <authorList>
            <person name="Palmer J.M."/>
        </authorList>
    </citation>
    <scope>NUCLEOTIDE SEQUENCE</scope>
    <source>
        <strain evidence="2">SCRP734</strain>
    </source>
</reference>
<protein>
    <submittedName>
        <fullName evidence="2">Uncharacterized protein</fullName>
    </submittedName>
</protein>
<feature type="compositionally biased region" description="Basic and acidic residues" evidence="1">
    <location>
        <begin position="104"/>
        <end position="113"/>
    </location>
</feature>
<evidence type="ECO:0000313" key="3">
    <source>
        <dbReference type="Proteomes" id="UP000694044"/>
    </source>
</evidence>
<organism evidence="2 3">
    <name type="scientific">Phytophthora pseudosyringae</name>
    <dbReference type="NCBI Taxonomy" id="221518"/>
    <lineage>
        <taxon>Eukaryota</taxon>
        <taxon>Sar</taxon>
        <taxon>Stramenopiles</taxon>
        <taxon>Oomycota</taxon>
        <taxon>Peronosporomycetes</taxon>
        <taxon>Peronosporales</taxon>
        <taxon>Peronosporaceae</taxon>
        <taxon>Phytophthora</taxon>
    </lineage>
</organism>
<comment type="caution">
    <text evidence="2">The sequence shown here is derived from an EMBL/GenBank/DDBJ whole genome shotgun (WGS) entry which is preliminary data.</text>
</comment>
<dbReference type="Proteomes" id="UP000694044">
    <property type="component" value="Unassembled WGS sequence"/>
</dbReference>
<keyword evidence="3" id="KW-1185">Reference proteome</keyword>
<accession>A0A8T1WDU6</accession>
<dbReference type="EMBL" id="JAGDFM010000021">
    <property type="protein sequence ID" value="KAG7391385.1"/>
    <property type="molecule type" value="Genomic_DNA"/>
</dbReference>
<gene>
    <name evidence="2" type="ORF">PHYPSEUDO_004920</name>
</gene>
<proteinExistence type="predicted"/>
<evidence type="ECO:0000313" key="2">
    <source>
        <dbReference type="EMBL" id="KAG7391385.1"/>
    </source>
</evidence>
<sequence length="135" mass="14779">MADQLPQEVTVVEVRYRRHGYFHNEPRSRRAELDAGWAKATKVASGGAEDGSTKARADLRSEIQRTCGVALEITQHGRVCARKHRAAGGATLERVNGGQTQNGRRTDGTEHDSQTTSAVSGVRRERTDVPTERVA</sequence>